<dbReference type="SFLD" id="SFLDG01152">
    <property type="entry name" value="Main.3:_Omega-_and_Tau-like"/>
    <property type="match status" value="1"/>
</dbReference>
<accession>A0AAV0MQR6</accession>
<comment type="catalytic activity">
    <reaction evidence="2 3">
        <text>RX + glutathione = an S-substituted glutathione + a halide anion + H(+)</text>
        <dbReference type="Rhea" id="RHEA:16437"/>
        <dbReference type="ChEBI" id="CHEBI:15378"/>
        <dbReference type="ChEBI" id="CHEBI:16042"/>
        <dbReference type="ChEBI" id="CHEBI:17792"/>
        <dbReference type="ChEBI" id="CHEBI:57925"/>
        <dbReference type="ChEBI" id="CHEBI:90779"/>
        <dbReference type="EC" id="2.5.1.18"/>
    </reaction>
</comment>
<dbReference type="InterPro" id="IPR010987">
    <property type="entry name" value="Glutathione-S-Trfase_C-like"/>
</dbReference>
<sequence>MEKDHIEDEVVLFGSWSSSICTRVHIALKQKGIAYKYVEEDLQNKSQSLLSYNPVHKKVPVLVHNGKPIPESLLILEYIDEFWKDSAPMLLPGDPHHRAKVRFWAKFHDEKVKISLITADMIFAKGDKEQVGKAVAEFDELLTVFEQGVQNDFPAMFPSVGEGHQAMGFLEIVAGVKICIYEAVEATVGPVFDTAKHPAFTSWVNALKELPLMKEHLPLHDKLVARIKIVLDQA</sequence>
<dbReference type="InterPro" id="IPR036249">
    <property type="entry name" value="Thioredoxin-like_sf"/>
</dbReference>
<keyword evidence="7" id="KW-1185">Reference proteome</keyword>
<dbReference type="GO" id="GO:0006749">
    <property type="term" value="P:glutathione metabolic process"/>
    <property type="evidence" value="ECO:0007669"/>
    <property type="project" value="InterPro"/>
</dbReference>
<evidence type="ECO:0000313" key="7">
    <source>
        <dbReference type="Proteomes" id="UP001154282"/>
    </source>
</evidence>
<dbReference type="InterPro" id="IPR040079">
    <property type="entry name" value="Glutathione_S-Trfase"/>
</dbReference>
<dbReference type="EC" id="2.5.1.18" evidence="3"/>
<organism evidence="6 7">
    <name type="scientific">Linum tenue</name>
    <dbReference type="NCBI Taxonomy" id="586396"/>
    <lineage>
        <taxon>Eukaryota</taxon>
        <taxon>Viridiplantae</taxon>
        <taxon>Streptophyta</taxon>
        <taxon>Embryophyta</taxon>
        <taxon>Tracheophyta</taxon>
        <taxon>Spermatophyta</taxon>
        <taxon>Magnoliopsida</taxon>
        <taxon>eudicotyledons</taxon>
        <taxon>Gunneridae</taxon>
        <taxon>Pentapetalae</taxon>
        <taxon>rosids</taxon>
        <taxon>fabids</taxon>
        <taxon>Malpighiales</taxon>
        <taxon>Linaceae</taxon>
        <taxon>Linum</taxon>
    </lineage>
</organism>
<dbReference type="CDD" id="cd03058">
    <property type="entry name" value="GST_N_Tau"/>
    <property type="match status" value="1"/>
</dbReference>
<dbReference type="PROSITE" id="PS50404">
    <property type="entry name" value="GST_NTER"/>
    <property type="match status" value="1"/>
</dbReference>
<dbReference type="Pfam" id="PF02798">
    <property type="entry name" value="GST_N"/>
    <property type="match status" value="1"/>
</dbReference>
<dbReference type="SUPFAM" id="SSF52833">
    <property type="entry name" value="Thioredoxin-like"/>
    <property type="match status" value="1"/>
</dbReference>
<dbReference type="PANTHER" id="PTHR11260">
    <property type="entry name" value="GLUTATHIONE S-TRANSFERASE, GST, SUPERFAMILY, GST DOMAIN CONTAINING"/>
    <property type="match status" value="1"/>
</dbReference>
<dbReference type="SFLD" id="SFLDG00358">
    <property type="entry name" value="Main_(cytGST)"/>
    <property type="match status" value="1"/>
</dbReference>
<dbReference type="Proteomes" id="UP001154282">
    <property type="component" value="Unassembled WGS sequence"/>
</dbReference>
<dbReference type="SFLD" id="SFLDS00019">
    <property type="entry name" value="Glutathione_Transferase_(cytos"/>
    <property type="match status" value="1"/>
</dbReference>
<dbReference type="GO" id="GO:0005829">
    <property type="term" value="C:cytosol"/>
    <property type="evidence" value="ECO:0007669"/>
    <property type="project" value="UniProtKB-SubCell"/>
</dbReference>
<dbReference type="AlphaFoldDB" id="A0AAV0MQR6"/>
<comment type="function">
    <text evidence="3">Is involved in the conjugation of reduced glutathione to a wide number of exogenous and endogenous hydrophobic electrophiles.</text>
</comment>
<dbReference type="EMBL" id="CAMGYJ010000007">
    <property type="protein sequence ID" value="CAI0448050.1"/>
    <property type="molecule type" value="Genomic_DNA"/>
</dbReference>
<evidence type="ECO:0000256" key="2">
    <source>
        <dbReference type="ARBA" id="ARBA00047960"/>
    </source>
</evidence>
<dbReference type="PROSITE" id="PS50405">
    <property type="entry name" value="GST_CTER"/>
    <property type="match status" value="1"/>
</dbReference>
<feature type="domain" description="GST C-terminal" evidence="5">
    <location>
        <begin position="94"/>
        <end position="231"/>
    </location>
</feature>
<keyword evidence="3" id="KW-0963">Cytoplasm</keyword>
<dbReference type="FunFam" id="3.40.30.10:FF:000014">
    <property type="entry name" value="Tau class glutathione S-transferase"/>
    <property type="match status" value="1"/>
</dbReference>
<evidence type="ECO:0000256" key="1">
    <source>
        <dbReference type="ARBA" id="ARBA00022679"/>
    </source>
</evidence>
<dbReference type="PANTHER" id="PTHR11260:SF622">
    <property type="entry name" value="GLUTATHIONE S-TRANSFERASE"/>
    <property type="match status" value="1"/>
</dbReference>
<dbReference type="Gene3D" id="3.40.30.10">
    <property type="entry name" value="Glutaredoxin"/>
    <property type="match status" value="1"/>
</dbReference>
<dbReference type="InterPro" id="IPR045074">
    <property type="entry name" value="GST_C_Tau"/>
</dbReference>
<comment type="caution">
    <text evidence="6">The sequence shown here is derived from an EMBL/GenBank/DDBJ whole genome shotgun (WGS) entry which is preliminary data.</text>
</comment>
<reference evidence="6" key="1">
    <citation type="submission" date="2022-08" db="EMBL/GenBank/DDBJ databases">
        <authorList>
            <person name="Gutierrez-Valencia J."/>
        </authorList>
    </citation>
    <scope>NUCLEOTIDE SEQUENCE</scope>
</reference>
<evidence type="ECO:0000256" key="3">
    <source>
        <dbReference type="RuleBase" id="RU369102"/>
    </source>
</evidence>
<dbReference type="GO" id="GO:0004364">
    <property type="term" value="F:glutathione transferase activity"/>
    <property type="evidence" value="ECO:0007669"/>
    <property type="project" value="UniProtKB-UniRule"/>
</dbReference>
<evidence type="ECO:0000313" key="6">
    <source>
        <dbReference type="EMBL" id="CAI0448050.1"/>
    </source>
</evidence>
<dbReference type="InterPro" id="IPR004045">
    <property type="entry name" value="Glutathione_S-Trfase_N"/>
</dbReference>
<comment type="similarity">
    <text evidence="3">Belongs to the GST superfamily.</text>
</comment>
<gene>
    <name evidence="6" type="ORF">LITE_LOCUS29641</name>
</gene>
<dbReference type="InterPro" id="IPR045073">
    <property type="entry name" value="Omega/Tau-like"/>
</dbReference>
<proteinExistence type="inferred from homology"/>
<evidence type="ECO:0000259" key="5">
    <source>
        <dbReference type="PROSITE" id="PS50405"/>
    </source>
</evidence>
<feature type="domain" description="GST N-terminal" evidence="4">
    <location>
        <begin position="8"/>
        <end position="87"/>
    </location>
</feature>
<name>A0AAV0MQR6_9ROSI</name>
<dbReference type="Gene3D" id="1.20.1050.10">
    <property type="match status" value="1"/>
</dbReference>
<dbReference type="CDD" id="cd03185">
    <property type="entry name" value="GST_C_Tau"/>
    <property type="match status" value="1"/>
</dbReference>
<comment type="subcellular location">
    <subcellularLocation>
        <location evidence="3">Cytoplasm</location>
        <location evidence="3">Cytosol</location>
    </subcellularLocation>
</comment>
<protein>
    <recommendedName>
        <fullName evidence="3">Glutathione S-transferase</fullName>
        <ecNumber evidence="3">2.5.1.18</ecNumber>
    </recommendedName>
</protein>
<dbReference type="SUPFAM" id="SSF47616">
    <property type="entry name" value="GST C-terminal domain-like"/>
    <property type="match status" value="1"/>
</dbReference>
<keyword evidence="1 3" id="KW-0808">Transferase</keyword>
<dbReference type="InterPro" id="IPR036282">
    <property type="entry name" value="Glutathione-S-Trfase_C_sf"/>
</dbReference>
<evidence type="ECO:0000259" key="4">
    <source>
        <dbReference type="PROSITE" id="PS50404"/>
    </source>
</evidence>